<dbReference type="Proteomes" id="UP000095283">
    <property type="component" value="Unplaced"/>
</dbReference>
<dbReference type="Gene3D" id="3.90.190.10">
    <property type="entry name" value="Protein tyrosine phosphatase superfamily"/>
    <property type="match status" value="1"/>
</dbReference>
<protein>
    <submittedName>
        <fullName evidence="4">Tyrosine-protein phosphatase domain-containing protein</fullName>
    </submittedName>
</protein>
<feature type="domain" description="Tyrosine specific protein phosphatases" evidence="2">
    <location>
        <begin position="126"/>
        <end position="161"/>
    </location>
</feature>
<dbReference type="GO" id="GO:0004725">
    <property type="term" value="F:protein tyrosine phosphatase activity"/>
    <property type="evidence" value="ECO:0007669"/>
    <property type="project" value="InterPro"/>
</dbReference>
<reference evidence="4" key="1">
    <citation type="submission" date="2016-11" db="UniProtKB">
        <authorList>
            <consortium name="WormBaseParasite"/>
        </authorList>
    </citation>
    <scope>IDENTIFICATION</scope>
</reference>
<accession>A0A1I7WZN0</accession>
<evidence type="ECO:0000313" key="3">
    <source>
        <dbReference type="Proteomes" id="UP000095283"/>
    </source>
</evidence>
<dbReference type="Pfam" id="PF00102">
    <property type="entry name" value="Y_phosphatase"/>
    <property type="match status" value="1"/>
</dbReference>
<dbReference type="SMART" id="SM00194">
    <property type="entry name" value="PTPc"/>
    <property type="match status" value="1"/>
</dbReference>
<dbReference type="InterPro" id="IPR000387">
    <property type="entry name" value="Tyr_Pase_dom"/>
</dbReference>
<organism evidence="3 4">
    <name type="scientific">Heterorhabditis bacteriophora</name>
    <name type="common">Entomopathogenic nematode worm</name>
    <dbReference type="NCBI Taxonomy" id="37862"/>
    <lineage>
        <taxon>Eukaryota</taxon>
        <taxon>Metazoa</taxon>
        <taxon>Ecdysozoa</taxon>
        <taxon>Nematoda</taxon>
        <taxon>Chromadorea</taxon>
        <taxon>Rhabditida</taxon>
        <taxon>Rhabditina</taxon>
        <taxon>Rhabditomorpha</taxon>
        <taxon>Strongyloidea</taxon>
        <taxon>Heterorhabditidae</taxon>
        <taxon>Heterorhabditis</taxon>
    </lineage>
</organism>
<dbReference type="AlphaFoldDB" id="A0A1I7WZN0"/>
<keyword evidence="3" id="KW-1185">Reference proteome</keyword>
<dbReference type="PROSITE" id="PS50055">
    <property type="entry name" value="TYR_PHOSPHATASE_PTP"/>
    <property type="match status" value="1"/>
</dbReference>
<dbReference type="PRINTS" id="PR00700">
    <property type="entry name" value="PRTYPHPHTASE"/>
</dbReference>
<name>A0A1I7WZN0_HETBA</name>
<dbReference type="PROSITE" id="PS50056">
    <property type="entry name" value="TYR_PHOSPHATASE_2"/>
    <property type="match status" value="1"/>
</dbReference>
<dbReference type="SUPFAM" id="SSF52799">
    <property type="entry name" value="(Phosphotyrosine protein) phosphatases II"/>
    <property type="match status" value="1"/>
</dbReference>
<dbReference type="WBParaSite" id="Hba_10597">
    <property type="protein sequence ID" value="Hba_10597"/>
    <property type="gene ID" value="Hba_10597"/>
</dbReference>
<dbReference type="PANTHER" id="PTHR23219">
    <property type="entry name" value="TYROSINE-PROTEIN PHOSPHATASE C15H7.3-RELATED"/>
    <property type="match status" value="1"/>
</dbReference>
<evidence type="ECO:0000259" key="1">
    <source>
        <dbReference type="PROSITE" id="PS50055"/>
    </source>
</evidence>
<dbReference type="InterPro" id="IPR029021">
    <property type="entry name" value="Prot-tyrosine_phosphatase-like"/>
</dbReference>
<evidence type="ECO:0000313" key="4">
    <source>
        <dbReference type="WBParaSite" id="Hba_10597"/>
    </source>
</evidence>
<proteinExistence type="predicted"/>
<sequence>MLEEQSPGIIMLCNFYEDGLQKCDEFWPLDNSAFKYYGKMFINNKKVEHQDQYNIYTLEVLPDGCSNSLITRLAHCTVWPDKGVPPSGRMVLRLLKWMQTLEVGGLFFSVLPIIVFQKPGIAFQTGPVTVLCSAGVGRSGTLIAIESVCTKLFKGQEAKVC</sequence>
<dbReference type="InterPro" id="IPR000242">
    <property type="entry name" value="PTP_cat"/>
</dbReference>
<dbReference type="PANTHER" id="PTHR23219:SF13">
    <property type="entry name" value="TYROSINE-PROTEIN PHOSPHATASE DOMAIN-CONTAINING PROTEIN"/>
    <property type="match status" value="1"/>
</dbReference>
<feature type="domain" description="Tyrosine-protein phosphatase" evidence="1">
    <location>
        <begin position="1"/>
        <end position="161"/>
    </location>
</feature>
<dbReference type="CDD" id="cd00047">
    <property type="entry name" value="PTPc"/>
    <property type="match status" value="1"/>
</dbReference>
<evidence type="ECO:0000259" key="2">
    <source>
        <dbReference type="PROSITE" id="PS50056"/>
    </source>
</evidence>